<keyword evidence="1" id="KW-0547">Nucleotide-binding</keyword>
<sequence>MEVITMHSKPLRYAHRFAENGLSVFPVARNGKGPCHNEIDSWKKEATTDERQIQQWFKQPAPPNVGIKMGKWEAGSSVFAVDIDMGETSGYQTWEERLAEEEEPVPETFTVDTPSGGTHLYFQAPPGVQTKSANHALGDSIDVKGHGGYVVAPPSSTGEGTYTIRDDAPDEIAQPPFWLVSAVSKNRGKRERKRTEPSAPNASFSNNPDTEVIEDALQAISPQPDYEKWVRIIAAVKDAMDSDRQAARLLEQWSPENRHGDYTYEERLRNAPDEQITVGTLFHFAKQEGWTPPWQDSGSPWGDGKAGEVGKRGSGGGEPSPEEPEIEPESAGPGDTIRALYEKDKKQARVEASNQIKEELTLATHRESGHLHWWDEEEDVYDKEGEKVARSRLVELLGKHYSQHEEREIIGRVKPETYRSEFGAEGFVPVANGDLKVTEDGVELHDPTPERGFRSRSPADWNPDTDAPIFQNFLESVVLREVDRKALQEYVGYTLMHWGLPLHKALFLVGPQAAGKSTLLEVICEMLGKATHLSPHQLVSERFCAVELEDSWANVAADISSDLLSNVGRFKEITAGDRIYVERKFEQGYTIQPATKHFYSANQLPDIKIDDDAFFRRVLIVPFPETVPKKKRDPALPKKLKLELDGILRWAVEGLVQVLETGDFTGDLSPSETRRVWQEHASSIGRFKVRCLDVTGRHDQDVEVKDEVFTAYRAFCEENGLSAESQSQLTRVLKRDPKIDDGDRTPPDWDQQKDCYTGVRLKPEERETPN</sequence>
<dbReference type="InterPro" id="IPR015330">
    <property type="entry name" value="DNA_primase/pol_bifunc_N"/>
</dbReference>
<proteinExistence type="predicted"/>
<organism evidence="6 7">
    <name type="scientific">Salinibacter ruber</name>
    <dbReference type="NCBI Taxonomy" id="146919"/>
    <lineage>
        <taxon>Bacteria</taxon>
        <taxon>Pseudomonadati</taxon>
        <taxon>Rhodothermota</taxon>
        <taxon>Rhodothermia</taxon>
        <taxon>Rhodothermales</taxon>
        <taxon>Salinibacteraceae</taxon>
        <taxon>Salinibacter</taxon>
    </lineage>
</organism>
<dbReference type="InterPro" id="IPR006500">
    <property type="entry name" value="Helicase_put_C_phage/plasmid"/>
</dbReference>
<feature type="compositionally biased region" description="Basic and acidic residues" evidence="4">
    <location>
        <begin position="733"/>
        <end position="753"/>
    </location>
</feature>
<feature type="compositionally biased region" description="Polar residues" evidence="4">
    <location>
        <begin position="198"/>
        <end position="208"/>
    </location>
</feature>
<dbReference type="InterPro" id="IPR045455">
    <property type="entry name" value="NrS-1_pol-like_helicase"/>
</dbReference>
<reference evidence="6" key="1">
    <citation type="submission" date="2022-08" db="EMBL/GenBank/DDBJ databases">
        <title>Genomic Encyclopedia of Type Strains, Phase V (KMG-V): Genome sequencing to study the core and pangenomes of soil and plant-associated prokaryotes.</title>
        <authorList>
            <person name="Whitman W."/>
        </authorList>
    </citation>
    <scope>NUCLEOTIDE SEQUENCE</scope>
    <source>
        <strain evidence="6">SP2017</strain>
    </source>
</reference>
<accession>A0A9X2UAV1</accession>
<evidence type="ECO:0000256" key="1">
    <source>
        <dbReference type="ARBA" id="ARBA00022741"/>
    </source>
</evidence>
<dbReference type="SUPFAM" id="SSF56747">
    <property type="entry name" value="Prim-pol domain"/>
    <property type="match status" value="1"/>
</dbReference>
<feature type="region of interest" description="Disordered" evidence="4">
    <location>
        <begin position="732"/>
        <end position="770"/>
    </location>
</feature>
<dbReference type="Pfam" id="PF08707">
    <property type="entry name" value="PriCT_2"/>
    <property type="match status" value="1"/>
</dbReference>
<name>A0A9X2UAV1_9BACT</name>
<dbReference type="EMBL" id="JANUBB010000016">
    <property type="protein sequence ID" value="MCS3953087.1"/>
    <property type="molecule type" value="Genomic_DNA"/>
</dbReference>
<dbReference type="InterPro" id="IPR014015">
    <property type="entry name" value="Helicase_SF3_DNA-vir"/>
</dbReference>
<dbReference type="SUPFAM" id="SSF52540">
    <property type="entry name" value="P-loop containing nucleoside triphosphate hydrolases"/>
    <property type="match status" value="2"/>
</dbReference>
<evidence type="ECO:0000259" key="5">
    <source>
        <dbReference type="PROSITE" id="PS51206"/>
    </source>
</evidence>
<dbReference type="Gene3D" id="3.40.50.300">
    <property type="entry name" value="P-loop containing nucleotide triphosphate hydrolases"/>
    <property type="match status" value="1"/>
</dbReference>
<dbReference type="InterPro" id="IPR027417">
    <property type="entry name" value="P-loop_NTPase"/>
</dbReference>
<feature type="region of interest" description="Disordered" evidence="4">
    <location>
        <begin position="288"/>
        <end position="335"/>
    </location>
</feature>
<dbReference type="Gene3D" id="3.30.720.160">
    <property type="entry name" value="Bifunctional DNA primase/polymerase, N-terminal"/>
    <property type="match status" value="1"/>
</dbReference>
<dbReference type="CDD" id="cd04859">
    <property type="entry name" value="Prim_Pol"/>
    <property type="match status" value="1"/>
</dbReference>
<evidence type="ECO:0000313" key="7">
    <source>
        <dbReference type="Proteomes" id="UP001155010"/>
    </source>
</evidence>
<keyword evidence="2" id="KW-0378">Hydrolase</keyword>
<evidence type="ECO:0000256" key="2">
    <source>
        <dbReference type="ARBA" id="ARBA00022801"/>
    </source>
</evidence>
<dbReference type="GO" id="GO:0016817">
    <property type="term" value="F:hydrolase activity, acting on acid anhydrides"/>
    <property type="evidence" value="ECO:0007669"/>
    <property type="project" value="InterPro"/>
</dbReference>
<dbReference type="PANTHER" id="PTHR35372:SF2">
    <property type="entry name" value="SF3 HELICASE DOMAIN-CONTAINING PROTEIN"/>
    <property type="match status" value="1"/>
</dbReference>
<dbReference type="RefSeq" id="WP_259082432.1">
    <property type="nucleotide sequence ID" value="NZ_JANUBB010000016.1"/>
</dbReference>
<evidence type="ECO:0000313" key="6">
    <source>
        <dbReference type="EMBL" id="MCS3953087.1"/>
    </source>
</evidence>
<dbReference type="Pfam" id="PF19263">
    <property type="entry name" value="DUF5906"/>
    <property type="match status" value="1"/>
</dbReference>
<protein>
    <submittedName>
        <fullName evidence="6">P4 family phage/plasmid primase-like protein</fullName>
    </submittedName>
</protein>
<dbReference type="Pfam" id="PF09250">
    <property type="entry name" value="Prim-Pol"/>
    <property type="match status" value="1"/>
</dbReference>
<evidence type="ECO:0000256" key="4">
    <source>
        <dbReference type="SAM" id="MobiDB-lite"/>
    </source>
</evidence>
<comment type="caution">
    <text evidence="6">The sequence shown here is derived from an EMBL/GenBank/DDBJ whole genome shotgun (WGS) entry which is preliminary data.</text>
</comment>
<dbReference type="NCBIfam" id="TIGR01613">
    <property type="entry name" value="primase_Cterm"/>
    <property type="match status" value="1"/>
</dbReference>
<dbReference type="InterPro" id="IPR014819">
    <property type="entry name" value="PriCT_2"/>
</dbReference>
<feature type="domain" description="SF3 helicase" evidence="5">
    <location>
        <begin position="482"/>
        <end position="636"/>
    </location>
</feature>
<evidence type="ECO:0000256" key="3">
    <source>
        <dbReference type="ARBA" id="ARBA00022840"/>
    </source>
</evidence>
<gene>
    <name evidence="6" type="ORF">GGP83_003062</name>
</gene>
<dbReference type="GO" id="GO:0005524">
    <property type="term" value="F:ATP binding"/>
    <property type="evidence" value="ECO:0007669"/>
    <property type="project" value="UniProtKB-KW"/>
</dbReference>
<dbReference type="Proteomes" id="UP001155010">
    <property type="component" value="Unassembled WGS sequence"/>
</dbReference>
<dbReference type="InterPro" id="IPR051620">
    <property type="entry name" value="ORF904-like_C"/>
</dbReference>
<dbReference type="PANTHER" id="PTHR35372">
    <property type="entry name" value="ATP BINDING PROTEIN-RELATED"/>
    <property type="match status" value="1"/>
</dbReference>
<dbReference type="SMART" id="SM00943">
    <property type="entry name" value="Prim-Pol"/>
    <property type="match status" value="1"/>
</dbReference>
<feature type="region of interest" description="Disordered" evidence="4">
    <location>
        <begin position="183"/>
        <end position="208"/>
    </location>
</feature>
<feature type="compositionally biased region" description="Basic and acidic residues" evidence="4">
    <location>
        <begin position="761"/>
        <end position="770"/>
    </location>
</feature>
<keyword evidence="3" id="KW-0067">ATP-binding</keyword>
<dbReference type="AlphaFoldDB" id="A0A9X2UAV1"/>
<dbReference type="PROSITE" id="PS51206">
    <property type="entry name" value="SF3_HELICASE_1"/>
    <property type="match status" value="1"/>
</dbReference>